<dbReference type="Pfam" id="PF11918">
    <property type="entry name" value="Peptidase_S41_N"/>
    <property type="match status" value="1"/>
</dbReference>
<evidence type="ECO:0000256" key="1">
    <source>
        <dbReference type="SAM" id="MobiDB-lite"/>
    </source>
</evidence>
<proteinExistence type="predicted"/>
<feature type="domain" description="Tail specific protease" evidence="2">
    <location>
        <begin position="208"/>
        <end position="404"/>
    </location>
</feature>
<reference evidence="3 4" key="1">
    <citation type="submission" date="2018-04" db="EMBL/GenBank/DDBJ databases">
        <title>The genome sequence of Caulobacter sp. 736.</title>
        <authorList>
            <person name="Gao J."/>
            <person name="Sun J."/>
        </authorList>
    </citation>
    <scope>NUCLEOTIDE SEQUENCE [LARGE SCALE GENOMIC DNA]</scope>
    <source>
        <strain evidence="3 4">736</strain>
    </source>
</reference>
<comment type="caution">
    <text evidence="3">The sequence shown here is derived from an EMBL/GenBank/DDBJ whole genome shotgun (WGS) entry which is preliminary data.</text>
</comment>
<dbReference type="InterPro" id="IPR005151">
    <property type="entry name" value="Tail-specific_protease"/>
</dbReference>
<dbReference type="Gene3D" id="3.30.750.44">
    <property type="match status" value="1"/>
</dbReference>
<dbReference type="PANTHER" id="PTHR11261">
    <property type="entry name" value="INTERPHOTORECEPTOR RETINOID-BINDING PROTEIN"/>
    <property type="match status" value="1"/>
</dbReference>
<dbReference type="Gene3D" id="3.90.226.10">
    <property type="entry name" value="2-enoyl-CoA Hydratase, Chain A, domain 1"/>
    <property type="match status" value="1"/>
</dbReference>
<gene>
    <name evidence="3" type="ORF">DDF65_24330</name>
</gene>
<organism evidence="3 4">
    <name type="scientific">Caulobacter radicis</name>
    <dbReference type="NCBI Taxonomy" id="2172650"/>
    <lineage>
        <taxon>Bacteria</taxon>
        <taxon>Pseudomonadati</taxon>
        <taxon>Pseudomonadota</taxon>
        <taxon>Alphaproteobacteria</taxon>
        <taxon>Caulobacterales</taxon>
        <taxon>Caulobacteraceae</taxon>
        <taxon>Caulobacter</taxon>
    </lineage>
</organism>
<dbReference type="AlphaFoldDB" id="A0A2T9IWM9"/>
<dbReference type="SUPFAM" id="SSF52096">
    <property type="entry name" value="ClpP/crotonase"/>
    <property type="match status" value="1"/>
</dbReference>
<dbReference type="SMART" id="SM00245">
    <property type="entry name" value="TSPc"/>
    <property type="match status" value="1"/>
</dbReference>
<dbReference type="Proteomes" id="UP000244913">
    <property type="component" value="Unassembled WGS sequence"/>
</dbReference>
<dbReference type="PANTHER" id="PTHR11261:SF3">
    <property type="entry name" value="RETINOL-BINDING PROTEIN 3"/>
    <property type="match status" value="1"/>
</dbReference>
<accession>A0A2T9IWM9</accession>
<protein>
    <recommendedName>
        <fullName evidence="2">Tail specific protease domain-containing protein</fullName>
    </recommendedName>
</protein>
<feature type="region of interest" description="Disordered" evidence="1">
    <location>
        <begin position="185"/>
        <end position="211"/>
    </location>
</feature>
<dbReference type="EMBL" id="QDKP01000066">
    <property type="protein sequence ID" value="PVM71360.1"/>
    <property type="molecule type" value="Genomic_DNA"/>
</dbReference>
<dbReference type="CDD" id="cd07563">
    <property type="entry name" value="Peptidase_S41_IRBP"/>
    <property type="match status" value="1"/>
</dbReference>
<dbReference type="GO" id="GO:0008236">
    <property type="term" value="F:serine-type peptidase activity"/>
    <property type="evidence" value="ECO:0007669"/>
    <property type="project" value="InterPro"/>
</dbReference>
<dbReference type="Pfam" id="PF03572">
    <property type="entry name" value="Peptidase_S41"/>
    <property type="match status" value="1"/>
</dbReference>
<dbReference type="InterPro" id="IPR029045">
    <property type="entry name" value="ClpP/crotonase-like_dom_sf"/>
</dbReference>
<evidence type="ECO:0000259" key="2">
    <source>
        <dbReference type="SMART" id="SM00245"/>
    </source>
</evidence>
<evidence type="ECO:0000313" key="4">
    <source>
        <dbReference type="Proteomes" id="UP000244913"/>
    </source>
</evidence>
<sequence>MISMNSLTAPPFSSSGGVVSTASVMRAGLFANGGRASPTGLARRGCRLGQAPPAIVTLRGARLAPRARLALKIIHWPPRLASDVLPALISPRTPPMRSLAPLFILAVGLMAAWQAKSAEVAPRPVVDGVAQAIADNYYDAAKGAAVAAELRAEAAKGTYDRLTDPRDLATTLSERLRPLDHHFNVSWSAEPPQAPRPAPGPSAAAVPGPQRVDPIKRANYGIRRVEILNGNLGYIDMRMFAHFEFGDPDAPARKAIEAALQLVAGADAVIIDLRDNGGGSPAMVGYLASAFTPRGADIYNTFKYREGTESEAPKDWYPAPRLETPLYVLISGRTGSAAEALAYTLKNAKRAVIVGEASGGAANPGGPVPVTGGFSIFVSNGSPVSPITKTNWEGDGVQPDVAVPAAKALDTARGLALEAVLKTAAGPAAQDARWALETLRAEAAPPAAGPLADYVGAYGAVEIVQVDGRLAMKRGRRPLTVLLPLGGETFTVAGESGRRVVFERDAKGAVSALEAVGYEGGGSRFRRGATPGA</sequence>
<keyword evidence="4" id="KW-1185">Reference proteome</keyword>
<evidence type="ECO:0000313" key="3">
    <source>
        <dbReference type="EMBL" id="PVM71360.1"/>
    </source>
</evidence>
<name>A0A2T9IWM9_9CAUL</name>
<dbReference type="GO" id="GO:0006508">
    <property type="term" value="P:proteolysis"/>
    <property type="evidence" value="ECO:0007669"/>
    <property type="project" value="InterPro"/>
</dbReference>